<evidence type="ECO:0000313" key="3">
    <source>
        <dbReference type="Proteomes" id="UP001054897"/>
    </source>
</evidence>
<gene>
    <name evidence="2" type="ORF">L1F06_024005</name>
</gene>
<dbReference type="GeneID" id="300084098"/>
<accession>A0ABY5A729</accession>
<keyword evidence="3" id="KW-1185">Reference proteome</keyword>
<reference evidence="2" key="1">
    <citation type="submission" date="2022-06" db="EMBL/GenBank/DDBJ databases">
        <title>Complete genome of Pseudomonas hydrolytica DSWY01T.</title>
        <authorList>
            <person name="Jung J."/>
            <person name="Jeon C.O."/>
        </authorList>
    </citation>
    <scope>NUCLEOTIDE SEQUENCE</scope>
    <source>
        <strain evidence="2">DSWY01</strain>
    </source>
</reference>
<evidence type="ECO:0000259" key="1">
    <source>
        <dbReference type="Pfam" id="PF00535"/>
    </source>
</evidence>
<dbReference type="InterPro" id="IPR001173">
    <property type="entry name" value="Glyco_trans_2-like"/>
</dbReference>
<dbReference type="PANTHER" id="PTHR43685">
    <property type="entry name" value="GLYCOSYLTRANSFERASE"/>
    <property type="match status" value="1"/>
</dbReference>
<evidence type="ECO:0000313" key="2">
    <source>
        <dbReference type="EMBL" id="USR39682.1"/>
    </source>
</evidence>
<feature type="domain" description="Glycosyltransferase 2-like" evidence="1">
    <location>
        <begin position="29"/>
        <end position="140"/>
    </location>
</feature>
<dbReference type="PANTHER" id="PTHR43685:SF2">
    <property type="entry name" value="GLYCOSYLTRANSFERASE 2-LIKE DOMAIN-CONTAINING PROTEIN"/>
    <property type="match status" value="1"/>
</dbReference>
<name>A0ABY5A729_9GAMM</name>
<dbReference type="Proteomes" id="UP001054897">
    <property type="component" value="Chromosome"/>
</dbReference>
<dbReference type="EMBL" id="CP099397">
    <property type="protein sequence ID" value="USR39682.1"/>
    <property type="molecule type" value="Genomic_DNA"/>
</dbReference>
<dbReference type="SUPFAM" id="SSF53448">
    <property type="entry name" value="Nucleotide-diphospho-sugar transferases"/>
    <property type="match status" value="1"/>
</dbReference>
<dbReference type="InterPro" id="IPR029044">
    <property type="entry name" value="Nucleotide-diphossugar_trans"/>
</dbReference>
<proteinExistence type="predicted"/>
<dbReference type="Gene3D" id="3.90.550.10">
    <property type="entry name" value="Spore Coat Polysaccharide Biosynthesis Protein SpsA, Chain A"/>
    <property type="match status" value="1"/>
</dbReference>
<protein>
    <submittedName>
        <fullName evidence="2">Glycosyltransferase family 2 protein</fullName>
    </submittedName>
</protein>
<dbReference type="Pfam" id="PF00535">
    <property type="entry name" value="Glycos_transf_2"/>
    <property type="match status" value="1"/>
</dbReference>
<dbReference type="RefSeq" id="WP_129483767.1">
    <property type="nucleotide sequence ID" value="NZ_CP099397.1"/>
</dbReference>
<dbReference type="CDD" id="cd04196">
    <property type="entry name" value="GT_2_like_d"/>
    <property type="match status" value="1"/>
</dbReference>
<organism evidence="2 3">
    <name type="scientific">Ectopseudomonas hydrolytica</name>
    <dbReference type="NCBI Taxonomy" id="2493633"/>
    <lineage>
        <taxon>Bacteria</taxon>
        <taxon>Pseudomonadati</taxon>
        <taxon>Pseudomonadota</taxon>
        <taxon>Gammaproteobacteria</taxon>
        <taxon>Pseudomonadales</taxon>
        <taxon>Pseudomonadaceae</taxon>
        <taxon>Ectopseudomonas</taxon>
    </lineage>
</organism>
<sequence>MYNEAIQEASTARERSSVVPSPTIPKVAILLACYNGERFLAEQLQSIIQQSHDNWMIVASDDGSCDGTLTLLLRYQQQLGEHRLRVIAGPRRGFVANFMSLVSTPFIRAEYFAFCDQDDIWHIDHLSKAIAWMQSADPSVPALHCGRTRLIREDGQPFGVSPLFPRAPSFKNALVQSIAGGNTMVFNHSAKQLLERTASLPVVSHDWWAYLLVSGTGGRVHYSASPSVDYRQHGGNLVGSNSSLKDRLHRIRRMFAGHFQSWNETNIESLHHCREMLSEESLRRLQAFARARRSPLPLRLWRISRSGVYRQTVPGNLGLLLAALLGKL</sequence>
<dbReference type="InterPro" id="IPR050834">
    <property type="entry name" value="Glycosyltransf_2"/>
</dbReference>